<dbReference type="Proteomes" id="UP000318331">
    <property type="component" value="Unassembled WGS sequence"/>
</dbReference>
<sequence length="244" mass="26922">MKASPEQQRRLLDVQAIDTRMGRAAHKGRTLPERQQLAALADGYAAAREALHRTRSVVELSQAEITRLEDDVATVRARADRDSARLSTSTSAKEAVTLESELATLMRRAAELEEVTLVVMERLEVEDAAFRAAENLYNDLAAQRAELEHKIAAEMAVIAEQRAAAQVERDEVVRDIDSDLLALYEETRQRYGLGAAMLRNGVSEGSNMALTEADLSGIRQARPDEILFCKDSGCILVRTDESGL</sequence>
<dbReference type="OrthoDB" id="9784388at2"/>
<feature type="coiled-coil region" evidence="1">
    <location>
        <begin position="58"/>
        <end position="150"/>
    </location>
</feature>
<organism evidence="3 4">
    <name type="scientific">Klugiella xanthotipulae</name>
    <dbReference type="NCBI Taxonomy" id="244735"/>
    <lineage>
        <taxon>Bacteria</taxon>
        <taxon>Bacillati</taxon>
        <taxon>Actinomycetota</taxon>
        <taxon>Actinomycetes</taxon>
        <taxon>Micrococcales</taxon>
        <taxon>Microbacteriaceae</taxon>
        <taxon>Klugiella</taxon>
    </lineage>
</organism>
<keyword evidence="1" id="KW-0175">Coiled coil</keyword>
<reference evidence="3 4" key="1">
    <citation type="submission" date="2019-06" db="EMBL/GenBank/DDBJ databases">
        <title>Sequencing the genomes of 1000 actinobacteria strains.</title>
        <authorList>
            <person name="Klenk H.-P."/>
        </authorList>
    </citation>
    <scope>NUCLEOTIDE SEQUENCE [LARGE SCALE GENOMIC DNA]</scope>
    <source>
        <strain evidence="3 4">DSM 18031</strain>
    </source>
</reference>
<protein>
    <recommendedName>
        <fullName evidence="2">CT398-like coiled coil hairpin domain-containing protein</fullName>
    </recommendedName>
</protein>
<name>A0A543HS32_9MICO</name>
<keyword evidence="4" id="KW-1185">Reference proteome</keyword>
<evidence type="ECO:0000259" key="2">
    <source>
        <dbReference type="Pfam" id="PF24481"/>
    </source>
</evidence>
<dbReference type="AlphaFoldDB" id="A0A543HS32"/>
<gene>
    <name evidence="3" type="ORF">FB466_2085</name>
</gene>
<dbReference type="Pfam" id="PF24481">
    <property type="entry name" value="CT398_CC"/>
    <property type="match status" value="1"/>
</dbReference>
<feature type="domain" description="CT398-like coiled coil hairpin" evidence="2">
    <location>
        <begin position="14"/>
        <end position="192"/>
    </location>
</feature>
<evidence type="ECO:0000313" key="4">
    <source>
        <dbReference type="Proteomes" id="UP000318331"/>
    </source>
</evidence>
<dbReference type="RefSeq" id="WP_141918280.1">
    <property type="nucleotide sequence ID" value="NZ_BAAAYS010000004.1"/>
</dbReference>
<evidence type="ECO:0000313" key="3">
    <source>
        <dbReference type="EMBL" id="TQM61150.1"/>
    </source>
</evidence>
<proteinExistence type="predicted"/>
<dbReference type="Gene3D" id="1.10.287.1490">
    <property type="match status" value="1"/>
</dbReference>
<dbReference type="EMBL" id="VFPN01000003">
    <property type="protein sequence ID" value="TQM61150.1"/>
    <property type="molecule type" value="Genomic_DNA"/>
</dbReference>
<dbReference type="InterPro" id="IPR056003">
    <property type="entry name" value="CT398_CC_hairpin"/>
</dbReference>
<accession>A0A543HS32</accession>
<comment type="caution">
    <text evidence="3">The sequence shown here is derived from an EMBL/GenBank/DDBJ whole genome shotgun (WGS) entry which is preliminary data.</text>
</comment>
<evidence type="ECO:0000256" key="1">
    <source>
        <dbReference type="SAM" id="Coils"/>
    </source>
</evidence>